<evidence type="ECO:0000259" key="2">
    <source>
        <dbReference type="PROSITE" id="PS50902"/>
    </source>
</evidence>
<dbReference type="FunFam" id="3.40.50.360:FF:000001">
    <property type="entry name" value="NAD(P)H dehydrogenase (Quinone) FQR1-like"/>
    <property type="match status" value="1"/>
</dbReference>
<dbReference type="PROSITE" id="PS50902">
    <property type="entry name" value="FLAVODOXIN_LIKE"/>
    <property type="match status" value="1"/>
</dbReference>
<dbReference type="GO" id="GO:0010181">
    <property type="term" value="F:FMN binding"/>
    <property type="evidence" value="ECO:0007669"/>
    <property type="project" value="InterPro"/>
</dbReference>
<organism evidence="3 4">
    <name type="scientific">Ferroglobus placidus (strain DSM 10642 / AEDII12DO)</name>
    <dbReference type="NCBI Taxonomy" id="589924"/>
    <lineage>
        <taxon>Archaea</taxon>
        <taxon>Methanobacteriati</taxon>
        <taxon>Methanobacteriota</taxon>
        <taxon>Archaeoglobi</taxon>
        <taxon>Archaeoglobales</taxon>
        <taxon>Archaeoglobaceae</taxon>
        <taxon>Ferroglobus</taxon>
    </lineage>
</organism>
<dbReference type="STRING" id="589924.Ferp_1412"/>
<comment type="similarity">
    <text evidence="1">Belongs to the WrbA family.</text>
</comment>
<dbReference type="RefSeq" id="WP_012965906.1">
    <property type="nucleotide sequence ID" value="NC_013849.1"/>
</dbReference>
<protein>
    <submittedName>
        <fullName evidence="3">Flavoprotein WrbA</fullName>
    </submittedName>
</protein>
<dbReference type="GeneID" id="8778930"/>
<dbReference type="NCBIfam" id="TIGR01755">
    <property type="entry name" value="flav_wrbA"/>
    <property type="match status" value="1"/>
</dbReference>
<dbReference type="EMBL" id="CP001899">
    <property type="protein sequence ID" value="ADC65563.1"/>
    <property type="molecule type" value="Genomic_DNA"/>
</dbReference>
<proteinExistence type="inferred from homology"/>
<dbReference type="SUPFAM" id="SSF52218">
    <property type="entry name" value="Flavoproteins"/>
    <property type="match status" value="1"/>
</dbReference>
<dbReference type="PROSITE" id="PS00201">
    <property type="entry name" value="FLAVODOXIN"/>
    <property type="match status" value="1"/>
</dbReference>
<dbReference type="eggNOG" id="arCOG00510">
    <property type="taxonomic scope" value="Archaea"/>
</dbReference>
<dbReference type="InterPro" id="IPR029039">
    <property type="entry name" value="Flavoprotein-like_sf"/>
</dbReference>
<dbReference type="GO" id="GO:0009055">
    <property type="term" value="F:electron transfer activity"/>
    <property type="evidence" value="ECO:0007669"/>
    <property type="project" value="InterPro"/>
</dbReference>
<dbReference type="InterPro" id="IPR008254">
    <property type="entry name" value="Flavodoxin/NO_synth"/>
</dbReference>
<keyword evidence="4" id="KW-1185">Reference proteome</keyword>
<feature type="domain" description="Flavodoxin-like" evidence="2">
    <location>
        <begin position="4"/>
        <end position="184"/>
    </location>
</feature>
<evidence type="ECO:0000256" key="1">
    <source>
        <dbReference type="ARBA" id="ARBA00006961"/>
    </source>
</evidence>
<dbReference type="NCBIfam" id="NF002999">
    <property type="entry name" value="PRK03767.1"/>
    <property type="match status" value="1"/>
</dbReference>
<dbReference type="Proteomes" id="UP000002613">
    <property type="component" value="Chromosome"/>
</dbReference>
<dbReference type="OrthoDB" id="9059at2157"/>
<dbReference type="HOGENOM" id="CLU_051402_0_2_2"/>
<evidence type="ECO:0000313" key="4">
    <source>
        <dbReference type="Proteomes" id="UP000002613"/>
    </source>
</evidence>
<reference evidence="3 4" key="2">
    <citation type="journal article" date="2011" name="Stand. Genomic Sci.">
        <title>Complete genome sequence of Ferroglobus placidus AEDII12DO.</title>
        <authorList>
            <person name="Anderson I."/>
            <person name="Risso C."/>
            <person name="Holmes D."/>
            <person name="Lucas S."/>
            <person name="Copeland A."/>
            <person name="Lapidus A."/>
            <person name="Cheng J.F."/>
            <person name="Bruce D."/>
            <person name="Goodwin L."/>
            <person name="Pitluck S."/>
            <person name="Saunders E."/>
            <person name="Brettin T."/>
            <person name="Detter J.C."/>
            <person name="Han C."/>
            <person name="Tapia R."/>
            <person name="Larimer F."/>
            <person name="Land M."/>
            <person name="Hauser L."/>
            <person name="Woyke T."/>
            <person name="Lovley D."/>
            <person name="Kyrpides N."/>
            <person name="Ivanova N."/>
        </authorList>
    </citation>
    <scope>NUCLEOTIDE SEQUENCE [LARGE SCALE GENOMIC DNA]</scope>
    <source>
        <strain evidence="4">DSM 10642 / AEDII12DO</strain>
    </source>
</reference>
<sequence>MTKILVVFHSITGNTMELAKAVAEGAREEGVDVVVKRVPETIPEEILEKNPGYRAVKDELKSFEVANPEELEEYDAIIFGSPTRFGVMSSQMKQFIDMTGKLWMGRKLEGKVGAVFTSNEMPHGGKEATLLTMILPLLGHGMIIVGIPPVKELYKAGSYYGATSTGKPREEDLEVARLLGKRVASIAKKLKS</sequence>
<dbReference type="Gene3D" id="3.40.50.360">
    <property type="match status" value="1"/>
</dbReference>
<dbReference type="PANTHER" id="PTHR30546">
    <property type="entry name" value="FLAVODOXIN-RELATED PROTEIN WRBA-RELATED"/>
    <property type="match status" value="1"/>
</dbReference>
<dbReference type="Pfam" id="PF00258">
    <property type="entry name" value="Flavodoxin_1"/>
    <property type="match status" value="1"/>
</dbReference>
<dbReference type="GO" id="GO:0016020">
    <property type="term" value="C:membrane"/>
    <property type="evidence" value="ECO:0007669"/>
    <property type="project" value="TreeGrafter"/>
</dbReference>
<accession>D3RYK0</accession>
<evidence type="ECO:0000313" key="3">
    <source>
        <dbReference type="EMBL" id="ADC65563.1"/>
    </source>
</evidence>
<dbReference type="InterPro" id="IPR010089">
    <property type="entry name" value="Flavoprotein_WrbA-like"/>
</dbReference>
<dbReference type="PANTHER" id="PTHR30546:SF23">
    <property type="entry name" value="FLAVOPROTEIN-LIKE PROTEIN YCP4-RELATED"/>
    <property type="match status" value="1"/>
</dbReference>
<dbReference type="InterPro" id="IPR001226">
    <property type="entry name" value="Flavodoxin_CS"/>
</dbReference>
<reference evidence="4" key="1">
    <citation type="submission" date="2010-02" db="EMBL/GenBank/DDBJ databases">
        <title>Complete sequence of Ferroglobus placidus DSM 10642.</title>
        <authorList>
            <consortium name="US DOE Joint Genome Institute"/>
            <person name="Lucas S."/>
            <person name="Copeland A."/>
            <person name="Lapidus A."/>
            <person name="Cheng J.-F."/>
            <person name="Bruce D."/>
            <person name="Goodwin L."/>
            <person name="Pitluck S."/>
            <person name="Saunders E."/>
            <person name="Brettin T."/>
            <person name="Detter J.C."/>
            <person name="Han C."/>
            <person name="Tapia R."/>
            <person name="Larimer F."/>
            <person name="Land M."/>
            <person name="Hauser L."/>
            <person name="Kyrpides N."/>
            <person name="Ivanova N."/>
            <person name="Holmes D."/>
            <person name="Lovley D."/>
            <person name="Kyrpides N."/>
            <person name="Anderson I.J."/>
            <person name="Woyke T."/>
        </authorList>
    </citation>
    <scope>NUCLEOTIDE SEQUENCE [LARGE SCALE GENOMIC DNA]</scope>
    <source>
        <strain evidence="4">DSM 10642 / AEDII12DO</strain>
    </source>
</reference>
<name>D3RYK0_FERPA</name>
<gene>
    <name evidence="3" type="ordered locus">Ferp_1412</name>
</gene>
<dbReference type="AlphaFoldDB" id="D3RYK0"/>
<dbReference type="PaxDb" id="589924-Ferp_1412"/>
<dbReference type="GO" id="GO:0003955">
    <property type="term" value="F:NAD(P)H dehydrogenase (quinone) activity"/>
    <property type="evidence" value="ECO:0007669"/>
    <property type="project" value="InterPro"/>
</dbReference>
<dbReference type="KEGG" id="fpl:Ferp_1412"/>